<sequence length="102" mass="11385">VPKHLTELQWEEASIHQKGTAVEAVLGRLFLQITFEKGPNDVMKAELAKVASDILSASERYCCSEMAIRAANECVRRKAESVGRKMGRQTTLDCETETVFRA</sequence>
<reference evidence="1" key="1">
    <citation type="submission" date="2015-04" db="EMBL/GenBank/DDBJ databases">
        <title>The genome sequence of the plant pathogenic Rhizarian Plasmodiophora brassicae reveals insights in its biotrophic life cycle and the origin of chitin synthesis.</title>
        <authorList>
            <person name="Schwelm A."/>
            <person name="Fogelqvist J."/>
            <person name="Knaust A."/>
            <person name="Julke S."/>
            <person name="Lilja T."/>
            <person name="Dhandapani V."/>
            <person name="Bonilla-Rosso G."/>
            <person name="Karlsson M."/>
            <person name="Shevchenko A."/>
            <person name="Choi S.R."/>
            <person name="Kim H.G."/>
            <person name="Park J.Y."/>
            <person name="Lim Y.P."/>
            <person name="Ludwig-Muller J."/>
            <person name="Dixelius C."/>
        </authorList>
    </citation>
    <scope>NUCLEOTIDE SEQUENCE</scope>
    <source>
        <tissue evidence="1">Potato root galls</tissue>
    </source>
</reference>
<organism evidence="1">
    <name type="scientific">Spongospora subterranea</name>
    <dbReference type="NCBI Taxonomy" id="70186"/>
    <lineage>
        <taxon>Eukaryota</taxon>
        <taxon>Sar</taxon>
        <taxon>Rhizaria</taxon>
        <taxon>Endomyxa</taxon>
        <taxon>Phytomyxea</taxon>
        <taxon>Plasmodiophorida</taxon>
        <taxon>Plasmodiophoridae</taxon>
        <taxon>Spongospora</taxon>
    </lineage>
</organism>
<proteinExistence type="predicted"/>
<protein>
    <submittedName>
        <fullName evidence="1">Uncharacterized protein</fullName>
    </submittedName>
</protein>
<dbReference type="AlphaFoldDB" id="A0A0H5QTC6"/>
<evidence type="ECO:0000313" key="1">
    <source>
        <dbReference type="EMBL" id="CRZ04982.1"/>
    </source>
</evidence>
<name>A0A0H5QTC6_9EUKA</name>
<accession>A0A0H5QTC6</accession>
<feature type="non-terminal residue" evidence="1">
    <location>
        <position position="102"/>
    </location>
</feature>
<feature type="non-terminal residue" evidence="1">
    <location>
        <position position="1"/>
    </location>
</feature>
<dbReference type="EMBL" id="HACM01004540">
    <property type="protein sequence ID" value="CRZ04982.1"/>
    <property type="molecule type" value="Transcribed_RNA"/>
</dbReference>